<accession>A0A7C2ZIC0</accession>
<evidence type="ECO:0000256" key="4">
    <source>
        <dbReference type="ARBA" id="ARBA00022475"/>
    </source>
</evidence>
<evidence type="ECO:0000256" key="2">
    <source>
        <dbReference type="ARBA" id="ARBA00006555"/>
    </source>
</evidence>
<protein>
    <submittedName>
        <fullName evidence="13">Energy transducer TonB</fullName>
    </submittedName>
</protein>
<dbReference type="Pfam" id="PF03544">
    <property type="entry name" value="TonB_C"/>
    <property type="match status" value="1"/>
</dbReference>
<keyword evidence="4" id="KW-1003">Cell membrane</keyword>
<gene>
    <name evidence="13" type="ORF">ENO47_03020</name>
</gene>
<evidence type="ECO:0000256" key="8">
    <source>
        <dbReference type="ARBA" id="ARBA00022989"/>
    </source>
</evidence>
<dbReference type="SUPFAM" id="SSF74653">
    <property type="entry name" value="TolA/TonB C-terminal domain"/>
    <property type="match status" value="1"/>
</dbReference>
<organism evidence="13">
    <name type="scientific">Hydrogenobacter sp</name>
    <dbReference type="NCBI Taxonomy" id="2152829"/>
    <lineage>
        <taxon>Bacteria</taxon>
        <taxon>Pseudomonadati</taxon>
        <taxon>Aquificota</taxon>
        <taxon>Aquificia</taxon>
        <taxon>Aquificales</taxon>
        <taxon>Aquificaceae</taxon>
        <taxon>Hydrogenobacter</taxon>
    </lineage>
</organism>
<dbReference type="Gene3D" id="3.30.1150.10">
    <property type="match status" value="1"/>
</dbReference>
<keyword evidence="5" id="KW-0997">Cell inner membrane</keyword>
<dbReference type="NCBIfam" id="TIGR01352">
    <property type="entry name" value="tonB_Cterm"/>
    <property type="match status" value="1"/>
</dbReference>
<evidence type="ECO:0000256" key="5">
    <source>
        <dbReference type="ARBA" id="ARBA00022519"/>
    </source>
</evidence>
<feature type="region of interest" description="Disordered" evidence="10">
    <location>
        <begin position="120"/>
        <end position="148"/>
    </location>
</feature>
<keyword evidence="7" id="KW-0653">Protein transport</keyword>
<name>A0A7C2ZIC0_9AQUI</name>
<dbReference type="GO" id="GO:0098797">
    <property type="term" value="C:plasma membrane protein complex"/>
    <property type="evidence" value="ECO:0007669"/>
    <property type="project" value="TreeGrafter"/>
</dbReference>
<dbReference type="EMBL" id="DSFP01000031">
    <property type="protein sequence ID" value="HEW45632.1"/>
    <property type="molecule type" value="Genomic_DNA"/>
</dbReference>
<keyword evidence="9 11" id="KW-0472">Membrane</keyword>
<evidence type="ECO:0000256" key="10">
    <source>
        <dbReference type="SAM" id="MobiDB-lite"/>
    </source>
</evidence>
<evidence type="ECO:0000256" key="3">
    <source>
        <dbReference type="ARBA" id="ARBA00022448"/>
    </source>
</evidence>
<dbReference type="PROSITE" id="PS52015">
    <property type="entry name" value="TONB_CTD"/>
    <property type="match status" value="1"/>
</dbReference>
<dbReference type="AlphaFoldDB" id="A0A7C2ZIC0"/>
<dbReference type="PANTHER" id="PTHR33446">
    <property type="entry name" value="PROTEIN TONB-RELATED"/>
    <property type="match status" value="1"/>
</dbReference>
<evidence type="ECO:0000256" key="6">
    <source>
        <dbReference type="ARBA" id="ARBA00022692"/>
    </source>
</evidence>
<proteinExistence type="inferred from homology"/>
<evidence type="ECO:0000259" key="12">
    <source>
        <dbReference type="PROSITE" id="PS52015"/>
    </source>
</evidence>
<comment type="subcellular location">
    <subcellularLocation>
        <location evidence="1">Cell inner membrane</location>
        <topology evidence="1">Single-pass membrane protein</topology>
        <orientation evidence="1">Periplasmic side</orientation>
    </subcellularLocation>
</comment>
<dbReference type="GO" id="GO:0055085">
    <property type="term" value="P:transmembrane transport"/>
    <property type="evidence" value="ECO:0007669"/>
    <property type="project" value="InterPro"/>
</dbReference>
<evidence type="ECO:0000313" key="13">
    <source>
        <dbReference type="EMBL" id="HEW45632.1"/>
    </source>
</evidence>
<evidence type="ECO:0000256" key="7">
    <source>
        <dbReference type="ARBA" id="ARBA00022927"/>
    </source>
</evidence>
<evidence type="ECO:0000256" key="11">
    <source>
        <dbReference type="SAM" id="Phobius"/>
    </source>
</evidence>
<keyword evidence="3" id="KW-0813">Transport</keyword>
<comment type="caution">
    <text evidence="13">The sequence shown here is derived from an EMBL/GenBank/DDBJ whole genome shotgun (WGS) entry which is preliminary data.</text>
</comment>
<evidence type="ECO:0000256" key="9">
    <source>
        <dbReference type="ARBA" id="ARBA00023136"/>
    </source>
</evidence>
<feature type="region of interest" description="Disordered" evidence="10">
    <location>
        <begin position="56"/>
        <end position="75"/>
    </location>
</feature>
<comment type="similarity">
    <text evidence="2">Belongs to the TonB family.</text>
</comment>
<feature type="compositionally biased region" description="Basic and acidic residues" evidence="10">
    <location>
        <begin position="139"/>
        <end position="148"/>
    </location>
</feature>
<keyword evidence="6 11" id="KW-0812">Transmembrane</keyword>
<reference evidence="13" key="1">
    <citation type="journal article" date="2020" name="mSystems">
        <title>Genome- and Community-Level Interaction Insights into Carbon Utilization and Element Cycling Functions of Hydrothermarchaeota in Hydrothermal Sediment.</title>
        <authorList>
            <person name="Zhou Z."/>
            <person name="Liu Y."/>
            <person name="Xu W."/>
            <person name="Pan J."/>
            <person name="Luo Z.H."/>
            <person name="Li M."/>
        </authorList>
    </citation>
    <scope>NUCLEOTIDE SEQUENCE [LARGE SCALE GENOMIC DNA]</scope>
    <source>
        <strain evidence="13">SpSt-132</strain>
    </source>
</reference>
<dbReference type="InterPro" id="IPR037682">
    <property type="entry name" value="TonB_C"/>
</dbReference>
<evidence type="ECO:0000256" key="1">
    <source>
        <dbReference type="ARBA" id="ARBA00004383"/>
    </source>
</evidence>
<dbReference type="InterPro" id="IPR006260">
    <property type="entry name" value="TonB/TolA_C"/>
</dbReference>
<sequence length="246" mass="28147">MNHSDMKLKAYSLSFILHFLLLVMILFFASTFNKEQKIIEVNLNIEDFRIEKPSTKEEIKGQEKHSYKSMPEKLKANQSQIIKDTKEETNIPPMQTQEVNQPVFQKDKDEANQYTQAKSIGQTAQAQSNGEEVTASKNVKKESKEGLSKEHAQEMFLKEKLSVISSIIQKNISYPPLARKMGWEGKVIICIHLRSDGTLEDVKIEKSSGYDLLDRNALETVKKVAHLFPRPPVDVIVRLPVSYKLE</sequence>
<feature type="transmembrane region" description="Helical" evidence="11">
    <location>
        <begin position="12"/>
        <end position="32"/>
    </location>
</feature>
<keyword evidence="8 11" id="KW-1133">Transmembrane helix</keyword>
<dbReference type="GO" id="GO:0015031">
    <property type="term" value="P:protein transport"/>
    <property type="evidence" value="ECO:0007669"/>
    <property type="project" value="UniProtKB-KW"/>
</dbReference>
<dbReference type="InterPro" id="IPR051045">
    <property type="entry name" value="TonB-dependent_transducer"/>
</dbReference>
<dbReference type="GO" id="GO:0031992">
    <property type="term" value="F:energy transducer activity"/>
    <property type="evidence" value="ECO:0007669"/>
    <property type="project" value="TreeGrafter"/>
</dbReference>
<feature type="compositionally biased region" description="Polar residues" evidence="10">
    <location>
        <begin position="120"/>
        <end position="137"/>
    </location>
</feature>
<dbReference type="PANTHER" id="PTHR33446:SF2">
    <property type="entry name" value="PROTEIN TONB"/>
    <property type="match status" value="1"/>
</dbReference>
<feature type="domain" description="TonB C-terminal" evidence="12">
    <location>
        <begin position="159"/>
        <end position="246"/>
    </location>
</feature>